<evidence type="ECO:0000313" key="6">
    <source>
        <dbReference type="EMBL" id="WOV83376.1"/>
    </source>
</evidence>
<dbReference type="PANTHER" id="PTHR43847">
    <property type="entry name" value="BLL3993 PROTEIN"/>
    <property type="match status" value="1"/>
</dbReference>
<keyword evidence="3 5" id="KW-1133">Transmembrane helix</keyword>
<dbReference type="EMBL" id="CP116341">
    <property type="protein sequence ID" value="WOV83376.1"/>
    <property type="molecule type" value="Genomic_DNA"/>
</dbReference>
<dbReference type="Pfam" id="PF04140">
    <property type="entry name" value="ICMT"/>
    <property type="match status" value="1"/>
</dbReference>
<dbReference type="InterPro" id="IPR007269">
    <property type="entry name" value="ICMT_MeTrfase"/>
</dbReference>
<keyword evidence="4 5" id="KW-0472">Membrane</keyword>
<evidence type="ECO:0000256" key="4">
    <source>
        <dbReference type="ARBA" id="ARBA00023136"/>
    </source>
</evidence>
<dbReference type="RefSeq" id="WP_323691067.1">
    <property type="nucleotide sequence ID" value="NZ_CP116341.1"/>
</dbReference>
<gene>
    <name evidence="6" type="ORF">PGH26_10620</name>
</gene>
<dbReference type="InterPro" id="IPR052527">
    <property type="entry name" value="Metal_cation-efflux_comp"/>
</dbReference>
<protein>
    <submittedName>
        <fullName evidence="6">Isoprenylcysteine carboxylmethyltransferase family protein</fullName>
    </submittedName>
</protein>
<evidence type="ECO:0000256" key="5">
    <source>
        <dbReference type="SAM" id="Phobius"/>
    </source>
</evidence>
<accession>A0ABZ0KSP0</accession>
<evidence type="ECO:0000256" key="2">
    <source>
        <dbReference type="ARBA" id="ARBA00022692"/>
    </source>
</evidence>
<dbReference type="Gene3D" id="1.20.120.1630">
    <property type="match status" value="1"/>
</dbReference>
<evidence type="ECO:0000256" key="1">
    <source>
        <dbReference type="ARBA" id="ARBA00004141"/>
    </source>
</evidence>
<comment type="subcellular location">
    <subcellularLocation>
        <location evidence="1">Membrane</location>
        <topology evidence="1">Multi-pass membrane protein</topology>
    </subcellularLocation>
</comment>
<dbReference type="Proteomes" id="UP001303532">
    <property type="component" value="Chromosome"/>
</dbReference>
<name>A0ABZ0KSP0_9BACL</name>
<dbReference type="PANTHER" id="PTHR43847:SF1">
    <property type="entry name" value="BLL3993 PROTEIN"/>
    <property type="match status" value="1"/>
</dbReference>
<reference evidence="6 7" key="1">
    <citation type="submission" date="2023-01" db="EMBL/GenBank/DDBJ databases">
        <title>Sporosarcina sp. nov., isolated from Korean tranditional fermented seafood 'Jeotgal'.</title>
        <authorList>
            <person name="Yang A.-I."/>
        </authorList>
    </citation>
    <scope>NUCLEOTIDE SEQUENCE [LARGE SCALE GENOMIC DNA]</scope>
    <source>
        <strain evidence="6 7">B2O-1</strain>
    </source>
</reference>
<feature type="transmembrane region" description="Helical" evidence="5">
    <location>
        <begin position="68"/>
        <end position="86"/>
    </location>
</feature>
<keyword evidence="2 5" id="KW-0812">Transmembrane</keyword>
<feature type="transmembrane region" description="Helical" evidence="5">
    <location>
        <begin position="40"/>
        <end position="61"/>
    </location>
</feature>
<evidence type="ECO:0000313" key="7">
    <source>
        <dbReference type="Proteomes" id="UP001303532"/>
    </source>
</evidence>
<feature type="transmembrane region" description="Helical" evidence="5">
    <location>
        <begin position="121"/>
        <end position="147"/>
    </location>
</feature>
<organism evidence="6 7">
    <name type="scientific">Sporosarcina jeotgali</name>
    <dbReference type="NCBI Taxonomy" id="3020056"/>
    <lineage>
        <taxon>Bacteria</taxon>
        <taxon>Bacillati</taxon>
        <taxon>Bacillota</taxon>
        <taxon>Bacilli</taxon>
        <taxon>Bacillales</taxon>
        <taxon>Caryophanaceae</taxon>
        <taxon>Sporosarcina</taxon>
    </lineage>
</organism>
<proteinExistence type="predicted"/>
<keyword evidence="7" id="KW-1185">Reference proteome</keyword>
<evidence type="ECO:0000256" key="3">
    <source>
        <dbReference type="ARBA" id="ARBA00022989"/>
    </source>
</evidence>
<sequence>MFFWIVISIVILQRLAELVIAKNNEKRMKAQGAFEAGARHYPAIVLLHTAFFVSLLLEVLIRKPALSPIWGILLTIFLLTQVLRVWCLASLGKYWNTKIIILPGADVVMKGPYKFIRHPNYVIVATEILVLPMIFGAYITAIVFTLLNAWMMSVRIPQEEQALKDATNYKEKFSLK</sequence>